<sequence length="561" mass="62523">MFAMKLINRLLFFLAACPPPDFPEGGRYEPEKAEYEVGLTINYACNGRLPMFVEDVWIGQHKVVTCQSSGEWSEGTPFGTPVVTCQSSGEWSEGTPFCDTPTKLRDPIVSSNALGSTVLDGDSMTCFQTRSNTNEMLRFSLDGEADVYATILCWKEGFCGINNHKKNAVKTEFITVQVSSDTASSISLCLIEAYVKDDKWCEHPPENSVPNGQLEVSRNTAVLHCKPGFEEKDGREVYATCENKKWSYLSLQCVEAKPQKDHKILACPPPNFPEGGRYEPEKAEYEVGLTINYTCNGRLPMFVEDVWIGQHKVVTCQSSGKWSEGTPFCDTPTKLRNPIVSSDALGSTVLDGDSMTCFQTRNDTDEFLRFSLDGEADVYATMLCWKKGFCGLNNHKKNAVKTEFITVQISSDTASSISLCLIEAYVKDDKWCDHPPENSVPNGQLEVSRNKAVLHCNEGFRVKEGRRVYATCKNNKWSYLSLQCVETLCNPVVGNVNPSEGEWESDDKTSEYSVGTKRTLKCKPGYHSEGEPITMTCLENGTWTRTSATCKSEKILLNTFI</sequence>
<feature type="domain" description="Sushi" evidence="7">
    <location>
        <begin position="487"/>
        <end position="552"/>
    </location>
</feature>
<comment type="caution">
    <text evidence="8">The sequence shown here is derived from an EMBL/GenBank/DDBJ whole genome shotgun (WGS) entry which is preliminary data.</text>
</comment>
<feature type="domain" description="Sushi" evidence="7">
    <location>
        <begin position="265"/>
        <end position="331"/>
    </location>
</feature>
<feature type="domain" description="Sushi" evidence="7">
    <location>
        <begin position="15"/>
        <end position="87"/>
    </location>
</feature>
<keyword evidence="1 5" id="KW-0768">Sushi</keyword>
<gene>
    <name evidence="8" type="ORF">AVEN_161865_1</name>
</gene>
<evidence type="ECO:0000256" key="3">
    <source>
        <dbReference type="ARBA" id="ARBA00023157"/>
    </source>
</evidence>
<accession>A0A4Y2LPE8</accession>
<proteinExistence type="predicted"/>
<dbReference type="PANTHER" id="PTHR19325:SF571">
    <property type="entry name" value="SUSHI DOMAIN-CONTAINING PROTEIN"/>
    <property type="match status" value="1"/>
</dbReference>
<dbReference type="InterPro" id="IPR050350">
    <property type="entry name" value="Compl-Cell_Adhes-Reg"/>
</dbReference>
<keyword evidence="9" id="KW-1185">Reference proteome</keyword>
<dbReference type="Proteomes" id="UP000499080">
    <property type="component" value="Unassembled WGS sequence"/>
</dbReference>
<dbReference type="AlphaFoldDB" id="A0A4Y2LPE8"/>
<evidence type="ECO:0000256" key="4">
    <source>
        <dbReference type="ARBA" id="ARBA00023180"/>
    </source>
</evidence>
<organism evidence="8 9">
    <name type="scientific">Araneus ventricosus</name>
    <name type="common">Orbweaver spider</name>
    <name type="synonym">Epeira ventricosa</name>
    <dbReference type="NCBI Taxonomy" id="182803"/>
    <lineage>
        <taxon>Eukaryota</taxon>
        <taxon>Metazoa</taxon>
        <taxon>Ecdysozoa</taxon>
        <taxon>Arthropoda</taxon>
        <taxon>Chelicerata</taxon>
        <taxon>Arachnida</taxon>
        <taxon>Araneae</taxon>
        <taxon>Araneomorphae</taxon>
        <taxon>Entelegynae</taxon>
        <taxon>Araneoidea</taxon>
        <taxon>Araneidae</taxon>
        <taxon>Araneus</taxon>
    </lineage>
</organism>
<protein>
    <recommendedName>
        <fullName evidence="7">Sushi domain-containing protein</fullName>
    </recommendedName>
</protein>
<dbReference type="CDD" id="cd00033">
    <property type="entry name" value="CCP"/>
    <property type="match status" value="3"/>
</dbReference>
<evidence type="ECO:0000256" key="2">
    <source>
        <dbReference type="ARBA" id="ARBA00022737"/>
    </source>
</evidence>
<comment type="caution">
    <text evidence="5">Lacks conserved residue(s) required for the propagation of feature annotation.</text>
</comment>
<dbReference type="EMBL" id="BGPR01006025">
    <property type="protein sequence ID" value="GBN15436.1"/>
    <property type="molecule type" value="Genomic_DNA"/>
</dbReference>
<dbReference type="SUPFAM" id="SSF57535">
    <property type="entry name" value="Complement control module/SCR domain"/>
    <property type="match status" value="4"/>
</dbReference>
<keyword evidence="6" id="KW-0732">Signal</keyword>
<dbReference type="InterPro" id="IPR000436">
    <property type="entry name" value="Sushi_SCR_CCP_dom"/>
</dbReference>
<evidence type="ECO:0000256" key="5">
    <source>
        <dbReference type="PROSITE-ProRule" id="PRU00302"/>
    </source>
</evidence>
<keyword evidence="2" id="KW-0677">Repeat</keyword>
<evidence type="ECO:0000313" key="9">
    <source>
        <dbReference type="Proteomes" id="UP000499080"/>
    </source>
</evidence>
<feature type="signal peptide" evidence="6">
    <location>
        <begin position="1"/>
        <end position="16"/>
    </location>
</feature>
<keyword evidence="3" id="KW-1015">Disulfide bond</keyword>
<reference evidence="8 9" key="1">
    <citation type="journal article" date="2019" name="Sci. Rep.">
        <title>Orb-weaving spider Araneus ventricosus genome elucidates the spidroin gene catalogue.</title>
        <authorList>
            <person name="Kono N."/>
            <person name="Nakamura H."/>
            <person name="Ohtoshi R."/>
            <person name="Moran D.A.P."/>
            <person name="Shinohara A."/>
            <person name="Yoshida Y."/>
            <person name="Fujiwara M."/>
            <person name="Mori M."/>
            <person name="Tomita M."/>
            <person name="Arakawa K."/>
        </authorList>
    </citation>
    <scope>NUCLEOTIDE SEQUENCE [LARGE SCALE GENOMIC DNA]</scope>
</reference>
<evidence type="ECO:0000259" key="7">
    <source>
        <dbReference type="PROSITE" id="PS50923"/>
    </source>
</evidence>
<dbReference type="SMART" id="SM00032">
    <property type="entry name" value="CCP"/>
    <property type="match status" value="5"/>
</dbReference>
<evidence type="ECO:0000256" key="1">
    <source>
        <dbReference type="ARBA" id="ARBA00022659"/>
    </source>
</evidence>
<evidence type="ECO:0000313" key="8">
    <source>
        <dbReference type="EMBL" id="GBN15436.1"/>
    </source>
</evidence>
<feature type="chain" id="PRO_5021373462" description="Sushi domain-containing protein" evidence="6">
    <location>
        <begin position="17"/>
        <end position="561"/>
    </location>
</feature>
<name>A0A4Y2LPE8_ARAVE</name>
<dbReference type="Pfam" id="PF00084">
    <property type="entry name" value="Sushi"/>
    <property type="match status" value="4"/>
</dbReference>
<dbReference type="Gene3D" id="2.10.70.10">
    <property type="entry name" value="Complement Module, domain 1"/>
    <property type="match status" value="3"/>
</dbReference>
<evidence type="ECO:0000256" key="6">
    <source>
        <dbReference type="SAM" id="SignalP"/>
    </source>
</evidence>
<keyword evidence="4" id="KW-0325">Glycoprotein</keyword>
<dbReference type="PROSITE" id="PS50923">
    <property type="entry name" value="SUSHI"/>
    <property type="match status" value="3"/>
</dbReference>
<dbReference type="OrthoDB" id="6427765at2759"/>
<dbReference type="InterPro" id="IPR035976">
    <property type="entry name" value="Sushi/SCR/CCP_sf"/>
</dbReference>
<dbReference type="PANTHER" id="PTHR19325">
    <property type="entry name" value="COMPLEMENT COMPONENT-RELATED SUSHI DOMAIN-CONTAINING"/>
    <property type="match status" value="1"/>
</dbReference>